<dbReference type="GO" id="GO:0016020">
    <property type="term" value="C:membrane"/>
    <property type="evidence" value="ECO:0007669"/>
    <property type="project" value="TreeGrafter"/>
</dbReference>
<feature type="compositionally biased region" description="Basic and acidic residues" evidence="3">
    <location>
        <begin position="150"/>
        <end position="173"/>
    </location>
</feature>
<feature type="compositionally biased region" description="Basic and acidic residues" evidence="3">
    <location>
        <begin position="1"/>
        <end position="19"/>
    </location>
</feature>
<organism evidence="4">
    <name type="scientific">Rhododendron catawbiense</name>
    <name type="common">Catawba rhododendron</name>
    <dbReference type="NCBI Taxonomy" id="257784"/>
    <lineage>
        <taxon>Eukaryota</taxon>
        <taxon>Viridiplantae</taxon>
        <taxon>Streptophyta</taxon>
        <taxon>Embryophyta</taxon>
        <taxon>Tracheophyta</taxon>
        <taxon>Spermatophyta</taxon>
        <taxon>Magnoliopsida</taxon>
        <taxon>eudicotyledons</taxon>
        <taxon>Gunneridae</taxon>
        <taxon>Pentapetalae</taxon>
        <taxon>asterids</taxon>
        <taxon>Ericales</taxon>
        <taxon>Ericaceae</taxon>
        <taxon>Ericoideae</taxon>
        <taxon>Rhodoreae</taxon>
        <taxon>Rhododendron</taxon>
    </lineage>
</organism>
<dbReference type="PANTHER" id="PTHR33346">
    <property type="entry name" value="DEHYDRIN XERO 2-RELATED"/>
    <property type="match status" value="1"/>
</dbReference>
<dbReference type="PROSITE" id="PS00315">
    <property type="entry name" value="DEHYDRIN_1"/>
    <property type="match status" value="1"/>
</dbReference>
<evidence type="ECO:0000256" key="3">
    <source>
        <dbReference type="SAM" id="MobiDB-lite"/>
    </source>
</evidence>
<evidence type="ECO:0000256" key="1">
    <source>
        <dbReference type="ARBA" id="ARBA00008403"/>
    </source>
</evidence>
<evidence type="ECO:0000256" key="2">
    <source>
        <dbReference type="RuleBase" id="RU003995"/>
    </source>
</evidence>
<dbReference type="PROSITE" id="PS00823">
    <property type="entry name" value="DEHYDRIN_2"/>
    <property type="match status" value="1"/>
</dbReference>
<dbReference type="GO" id="GO:0009631">
    <property type="term" value="P:cold acclimation"/>
    <property type="evidence" value="ECO:0007669"/>
    <property type="project" value="TreeGrafter"/>
</dbReference>
<feature type="region of interest" description="Disordered" evidence="3">
    <location>
        <begin position="56"/>
        <end position="240"/>
    </location>
</feature>
<dbReference type="GO" id="GO:0009737">
    <property type="term" value="P:response to abscisic acid"/>
    <property type="evidence" value="ECO:0007669"/>
    <property type="project" value="TreeGrafter"/>
</dbReference>
<dbReference type="InterPro" id="IPR030513">
    <property type="entry name" value="Dehydrin_CS"/>
</dbReference>
<dbReference type="Pfam" id="PF00257">
    <property type="entry name" value="Dehydrin"/>
    <property type="match status" value="1"/>
</dbReference>
<reference evidence="4" key="1">
    <citation type="journal article" date="2008" name="Physiol. Plantarum">
        <title>RcDhn5, a cold acclimation-responsive dehydrin from Rhododendron catawbiense rescues enzyme activity from dehydration effects in vitro and enhances freezing tolerance in RcDhn5-overexpressing Arabidopsis plants.</title>
        <authorList>
            <person name="Peng Y."/>
            <person name="Reyes J.L."/>
            <person name="Wei H."/>
            <person name="Yang Y."/>
            <person name="Karlson D."/>
            <person name="Covarrubias A.A."/>
            <person name="Krebs S.L."/>
            <person name="Fessehaie A."/>
            <person name="Arora R."/>
        </authorList>
    </citation>
    <scope>NUCLEOTIDE SEQUENCE</scope>
</reference>
<feature type="compositionally biased region" description="Basic and acidic residues" evidence="3">
    <location>
        <begin position="71"/>
        <end position="99"/>
    </location>
</feature>
<proteinExistence type="evidence at transcript level"/>
<dbReference type="EMBL" id="EU549866">
    <property type="protein sequence ID" value="ACB41781.1"/>
    <property type="molecule type" value="mRNA"/>
</dbReference>
<name>B2CSN9_RHOCT</name>
<feature type="region of interest" description="Disordered" evidence="3">
    <location>
        <begin position="1"/>
        <end position="37"/>
    </location>
</feature>
<dbReference type="PANTHER" id="PTHR33346:SF2">
    <property type="entry name" value="DEHYDRIN ERD14"/>
    <property type="match status" value="1"/>
</dbReference>
<dbReference type="AlphaFoldDB" id="B2CSN9"/>
<accession>B2CSN9</accession>
<dbReference type="GO" id="GO:0009414">
    <property type="term" value="P:response to water deprivation"/>
    <property type="evidence" value="ECO:0007669"/>
    <property type="project" value="TreeGrafter"/>
</dbReference>
<gene>
    <name evidence="4" type="primary">Dhn-5</name>
</gene>
<sequence length="240" mass="27070">MAEQPDHHQHHHHVEEKSGECGGAGKTGEVPIETADRGLFDFTAVKQKEECCEEIKTTHHVEEQDEVIGAEFDKLHVSEPEHKEEEKKGSLLEKFHRSDSASSSSSSDEEEGEEKKEKKKKKGLKEKKEKHEEDTNVPIEKYEEEAVAQPEEKKGFLDKIKEKLPGQHKKTEEAAVAPPPPPPVVVECYAAEESSQVGHEADQPKEKKGFLEKIKEKIPGYHPKSPTSSPSEEEKEKEKD</sequence>
<dbReference type="InterPro" id="IPR000167">
    <property type="entry name" value="Dehydrin"/>
</dbReference>
<evidence type="ECO:0000313" key="4">
    <source>
        <dbReference type="EMBL" id="ACB41781.1"/>
    </source>
</evidence>
<feature type="compositionally biased region" description="Basic and acidic residues" evidence="3">
    <location>
        <begin position="199"/>
        <end position="219"/>
    </location>
</feature>
<dbReference type="GO" id="GO:0005829">
    <property type="term" value="C:cytosol"/>
    <property type="evidence" value="ECO:0007669"/>
    <property type="project" value="TreeGrafter"/>
</dbReference>
<protein>
    <submittedName>
        <fullName evidence="4">Dehydrin</fullName>
    </submittedName>
</protein>
<comment type="similarity">
    <text evidence="1 2">Belongs to the plant dehydrin family.</text>
</comment>